<protein>
    <submittedName>
        <fullName evidence="1">Uncharacterized protein</fullName>
    </submittedName>
</protein>
<dbReference type="RefSeq" id="WP_136631001.1">
    <property type="nucleotide sequence ID" value="NZ_BGZI01000035.1"/>
</dbReference>
<organism evidence="1 2">
    <name type="scientific">Marinobacter salsuginis</name>
    <dbReference type="NCBI Taxonomy" id="418719"/>
    <lineage>
        <taxon>Bacteria</taxon>
        <taxon>Pseudomonadati</taxon>
        <taxon>Pseudomonadota</taxon>
        <taxon>Gammaproteobacteria</taxon>
        <taxon>Pseudomonadales</taxon>
        <taxon>Marinobacteraceae</taxon>
        <taxon>Marinobacter</taxon>
    </lineage>
</organism>
<accession>A0A5M3Q4R6</accession>
<sequence>MSAHELDVIMTIASSINQVLEEYRDDPRLSAIHGRSCVYRAALTRALLTRQGITNTFWSGGVRWAATGQPPRYLDCFERDAAKGDLGGHVCNLAQLRDGTCWLLDITMDQFHRCATIRDGVDLPAIQPPQILLALTPNKRFEAIKKSGWLFYRAFPGTNTWCEYRYESLIGFRRLRKLYNQGQETGLNAQRWPDVYRDILTRLDFRLHTLATLPSVADTANY</sequence>
<proteinExistence type="predicted"/>
<dbReference type="EMBL" id="BGZI01000035">
    <property type="protein sequence ID" value="GBO90176.1"/>
    <property type="molecule type" value="Genomic_DNA"/>
</dbReference>
<dbReference type="Proteomes" id="UP000387223">
    <property type="component" value="Unassembled WGS sequence"/>
</dbReference>
<dbReference type="AlphaFoldDB" id="A0A5M3Q4R6"/>
<gene>
    <name evidence="1" type="ORF">MSSD14B_38440</name>
</gene>
<evidence type="ECO:0000313" key="2">
    <source>
        <dbReference type="Proteomes" id="UP000387223"/>
    </source>
</evidence>
<name>A0A5M3Q4R6_9GAMM</name>
<comment type="caution">
    <text evidence="1">The sequence shown here is derived from an EMBL/GenBank/DDBJ whole genome shotgun (WGS) entry which is preliminary data.</text>
</comment>
<evidence type="ECO:0000313" key="1">
    <source>
        <dbReference type="EMBL" id="GBO90176.1"/>
    </source>
</evidence>
<reference evidence="1 2" key="1">
    <citation type="journal article" date="2019" name="J. Gen. Appl. Microbiol.">
        <title>Aerobic degradation of cis-dichloroethene by the marine bacterium Marinobacter salsuginis strain 5N-3.</title>
        <authorList>
            <person name="Inoue Y."/>
            <person name="Fukunaga Y."/>
            <person name="Katsumata H."/>
            <person name="Ohji S."/>
            <person name="Hosoyama A."/>
            <person name="Mori K."/>
            <person name="Ando K."/>
        </authorList>
    </citation>
    <scope>NUCLEOTIDE SEQUENCE [LARGE SCALE GENOMIC DNA]</scope>
    <source>
        <strain evidence="1 2">NBRC 109114</strain>
    </source>
</reference>